<dbReference type="PANTHER" id="PTHR48221:SF2">
    <property type="entry name" value="ACYL-COA SYNTHETASE FAMILY PROTEIN"/>
    <property type="match status" value="1"/>
</dbReference>
<evidence type="ECO:0000313" key="2">
    <source>
        <dbReference type="Proteomes" id="UP000077755"/>
    </source>
</evidence>
<dbReference type="PANTHER" id="PTHR48221">
    <property type="entry name" value="ACYL-COA SYNTHETASE FAMILY PROTEIN"/>
    <property type="match status" value="1"/>
</dbReference>
<dbReference type="AlphaFoldDB" id="A0AAF0XQ98"/>
<reference evidence="1" key="1">
    <citation type="journal article" date="2016" name="Nat. Genet.">
        <title>A high-quality carrot genome assembly provides new insights into carotenoid accumulation and asterid genome evolution.</title>
        <authorList>
            <person name="Iorizzo M."/>
            <person name="Ellison S."/>
            <person name="Senalik D."/>
            <person name="Zeng P."/>
            <person name="Satapoomin P."/>
            <person name="Huang J."/>
            <person name="Bowman M."/>
            <person name="Iovene M."/>
            <person name="Sanseverino W."/>
            <person name="Cavagnaro P."/>
            <person name="Yildiz M."/>
            <person name="Macko-Podgorni A."/>
            <person name="Moranska E."/>
            <person name="Grzebelus E."/>
            <person name="Grzebelus D."/>
            <person name="Ashrafi H."/>
            <person name="Zheng Z."/>
            <person name="Cheng S."/>
            <person name="Spooner D."/>
            <person name="Van Deynze A."/>
            <person name="Simon P."/>
        </authorList>
    </citation>
    <scope>NUCLEOTIDE SEQUENCE</scope>
    <source>
        <tissue evidence="1">Leaf</tissue>
    </source>
</reference>
<gene>
    <name evidence="1" type="ORF">DCAR_0830748</name>
</gene>
<name>A0AAF0XQ98_DAUCS</name>
<reference evidence="1" key="2">
    <citation type="submission" date="2022-03" db="EMBL/GenBank/DDBJ databases">
        <title>Draft title - Genomic analysis of global carrot germplasm unveils the trajectory of domestication and the origin of high carotenoid orange carrot.</title>
        <authorList>
            <person name="Iorizzo M."/>
            <person name="Ellison S."/>
            <person name="Senalik D."/>
            <person name="Macko-Podgorni A."/>
            <person name="Grzebelus D."/>
            <person name="Bostan H."/>
            <person name="Rolling W."/>
            <person name="Curaba J."/>
            <person name="Simon P."/>
        </authorList>
    </citation>
    <scope>NUCLEOTIDE SEQUENCE</scope>
    <source>
        <tissue evidence="1">Leaf</tissue>
    </source>
</reference>
<evidence type="ECO:0000313" key="1">
    <source>
        <dbReference type="EMBL" id="WOH11267.1"/>
    </source>
</evidence>
<organism evidence="1 2">
    <name type="scientific">Daucus carota subsp. sativus</name>
    <name type="common">Carrot</name>
    <dbReference type="NCBI Taxonomy" id="79200"/>
    <lineage>
        <taxon>Eukaryota</taxon>
        <taxon>Viridiplantae</taxon>
        <taxon>Streptophyta</taxon>
        <taxon>Embryophyta</taxon>
        <taxon>Tracheophyta</taxon>
        <taxon>Spermatophyta</taxon>
        <taxon>Magnoliopsida</taxon>
        <taxon>eudicotyledons</taxon>
        <taxon>Gunneridae</taxon>
        <taxon>Pentapetalae</taxon>
        <taxon>asterids</taxon>
        <taxon>campanulids</taxon>
        <taxon>Apiales</taxon>
        <taxon>Apiaceae</taxon>
        <taxon>Apioideae</taxon>
        <taxon>Scandiceae</taxon>
        <taxon>Daucinae</taxon>
        <taxon>Daucus</taxon>
        <taxon>Daucus sect. Daucus</taxon>
    </lineage>
</organism>
<dbReference type="EMBL" id="CP093350">
    <property type="protein sequence ID" value="WOH11267.1"/>
    <property type="molecule type" value="Genomic_DNA"/>
</dbReference>
<proteinExistence type="predicted"/>
<dbReference type="Proteomes" id="UP000077755">
    <property type="component" value="Chromosome 8"/>
</dbReference>
<accession>A0AAF0XQ98</accession>
<keyword evidence="2" id="KW-1185">Reference proteome</keyword>
<sequence length="530" mass="59639">MCFTCPQVFDSMIEYSVKTIVSVLSSSINCKAIRCGEEAVLSIGCLISCRDAGELMETCGDILGKLKARIICDSLLYAVVKVAVSASSFRHVKELGPVIDVRPGARRTLDLSKLLHYLPKELTVKKGEIPLRLMFWYLDPLVLKNDATQILQESIRRIERRSTILSLAFSPLMFIKTRSLLHNWFLLMGLASLLEFQIKLVSLVLDIISRPMRWGILADVSSMLLPFSHAYFPRSRQFLKILAGPLTSGGLLQLVHYISKSQVQDERCSPNQAATKSSLVDHKSMWAITMNFPDWFYFSCVVLYLNKSSGDSFGSTFISGAAFAQDTEEAEPLCSDAARYISWILNPIGKSHQDVLAQNLVKMAGNFPSKQYGLAKHTNPKKLKRPKIYHGVHGKEYDCQIIRLWINDFRDMYSKHIYNIVNSSIEVKSAPCAKLGQDMLFRRISLGILIGCSNNVSEEGWEILLHYAATCMILQSANTQDTGLWPKQKSQGMEVSIAWNENSDRKEVEKGVILVFYLTDVVEQAHKSQS</sequence>
<protein>
    <submittedName>
        <fullName evidence="1">Uncharacterized protein</fullName>
    </submittedName>
</protein>